<evidence type="ECO:0000256" key="2">
    <source>
        <dbReference type="ARBA" id="ARBA00022448"/>
    </source>
</evidence>
<sequence length="982" mass="110404">MDPETDKKKIKKVQWPQWIAGIGVNLLLLQMGLISLWSSPYIAYLTSSESHIPMTMDEASWVVSLLNLGRLIGAISGSVAVNYLGAKTTVFITSLPITLCWLFIIVANRMEWLHVARLLAGISLGKTYSCFSLYLGEIADPSSRGALVALAVSGLSIGNLMMSIMGAYLRMDVSATICLVLCIVLIIIFIWLPESPHHFVKIKQESKARTSILWYHRDCDVESELQALKLFLVKNRNLPFAEVIKEFKIPYIWKAQILVSLLFMYLQICGLNNVLFYMETILRHTKVTVIKPSIIVIIVTATGIVGSMLSILLIDRFGRRILTIVSTLAVTISLICLGIQYQLLDAGYNPASLQALPICSVLFFQITVYIGLVSIPNTVLGEIFPPHIKCVAGCFASIICAISSFISTSTYQPLINLITEKYLFYVYALLLVTAVPYTYFYMPETKGKSLQEIQEELDGRTKQSVKVGGDRLNFSDVTVIRDNELIEFDWYHKPTFSGIPLYTTGIVFTRFSRVRLDNVQIGLLAHGNRIIEFLTLLTINIGLANGWTSPYLAQLTDENALFRVTDEEASWIASLLPLGRLLGAVFGPLILECIGSKMSILSTGLPMIVSWICIIFATSSTWLYVSRILSGTAMGMIVSSYPLYIGEISAPSIRGALVCLIMNGFPVGIFFGNIMGPNMSMMNFSIISLVLMLCHMVIFPFLPQSPYYYVRHNDTKRAEQAIRWYYRKPDIKNEIEAVELFVKSTRTMNIRERLYQMKEPKNRRSFIMMIILFMFMQMSGLNTIVFYMEIILKKGKVTSIIPSTVVMIVGAVSIIIGWMGIFAIDRYGRRILLAISSLGVMIGTLLLGLHFFLLDYGYDPDNLEWLIILSLLLFMMMYFGLIPVPMTTLSEIFPSDLKSLAGFLGSITSAAFAFVASRTYQPLVDLISEKYVFWMYAVIIMMSLIYALTMLPETKGKTLQVILLHIAYYFEIYIESFILSSV</sequence>
<keyword evidence="8" id="KW-0325">Glycoprotein</keyword>
<accession>A0A151J5S1</accession>
<feature type="domain" description="Major facilitator superfamily (MFS) profile" evidence="10">
    <location>
        <begin position="16"/>
        <end position="446"/>
    </location>
</feature>
<dbReference type="PROSITE" id="PS50850">
    <property type="entry name" value="MFS"/>
    <property type="match status" value="2"/>
</dbReference>
<evidence type="ECO:0000256" key="9">
    <source>
        <dbReference type="SAM" id="Phobius"/>
    </source>
</evidence>
<dbReference type="InterPro" id="IPR005828">
    <property type="entry name" value="MFS_sugar_transport-like"/>
</dbReference>
<dbReference type="InterPro" id="IPR003663">
    <property type="entry name" value="Sugar/inositol_transpt"/>
</dbReference>
<dbReference type="FunFam" id="1.20.1250.20:FF:000218">
    <property type="entry name" value="facilitated trehalose transporter Tret1"/>
    <property type="match status" value="2"/>
</dbReference>
<feature type="transmembrane region" description="Helical" evidence="9">
    <location>
        <begin position="88"/>
        <end position="106"/>
    </location>
</feature>
<feature type="transmembrane region" description="Helical" evidence="9">
    <location>
        <begin position="766"/>
        <end position="788"/>
    </location>
</feature>
<feature type="transmembrane region" description="Helical" evidence="9">
    <location>
        <begin position="961"/>
        <end position="979"/>
    </location>
</feature>
<comment type="subcellular location">
    <subcellularLocation>
        <location evidence="1">Cell membrane</location>
        <topology evidence="1">Multi-pass membrane protein</topology>
    </subcellularLocation>
</comment>
<dbReference type="Gene3D" id="1.20.1250.20">
    <property type="entry name" value="MFS general substrate transporter like domains"/>
    <property type="match status" value="2"/>
</dbReference>
<keyword evidence="5 9" id="KW-0812">Transmembrane</keyword>
<dbReference type="AlphaFoldDB" id="A0A151J5S1"/>
<dbReference type="Proteomes" id="UP000078492">
    <property type="component" value="Unassembled WGS sequence"/>
</dbReference>
<feature type="transmembrane region" description="Helical" evidence="9">
    <location>
        <begin position="321"/>
        <end position="343"/>
    </location>
</feature>
<reference evidence="11 12" key="1">
    <citation type="submission" date="2015-09" db="EMBL/GenBank/DDBJ databases">
        <title>Trachymyrmex cornetzi WGS genome.</title>
        <authorList>
            <person name="Nygaard S."/>
            <person name="Hu H."/>
            <person name="Boomsma J."/>
            <person name="Zhang G."/>
        </authorList>
    </citation>
    <scope>NUCLEOTIDE SEQUENCE [LARGE SCALE GENOMIC DNA]</scope>
    <source>
        <strain evidence="11">Tcor2-1</strain>
        <tissue evidence="11">Whole body</tissue>
    </source>
</reference>
<dbReference type="InterPro" id="IPR005829">
    <property type="entry name" value="Sugar_transporter_CS"/>
</dbReference>
<dbReference type="InterPro" id="IPR036259">
    <property type="entry name" value="MFS_trans_sf"/>
</dbReference>
<evidence type="ECO:0000256" key="1">
    <source>
        <dbReference type="ARBA" id="ARBA00004651"/>
    </source>
</evidence>
<feature type="transmembrane region" description="Helical" evidence="9">
    <location>
        <begin position="355"/>
        <end position="375"/>
    </location>
</feature>
<feature type="transmembrane region" description="Helical" evidence="9">
    <location>
        <begin position="900"/>
        <end position="919"/>
    </location>
</feature>
<feature type="transmembrane region" description="Helical" evidence="9">
    <location>
        <begin position="598"/>
        <end position="618"/>
    </location>
</feature>
<evidence type="ECO:0000256" key="5">
    <source>
        <dbReference type="ARBA" id="ARBA00022692"/>
    </source>
</evidence>
<feature type="transmembrane region" description="Helical" evidence="9">
    <location>
        <begin position="422"/>
        <end position="442"/>
    </location>
</feature>
<evidence type="ECO:0000259" key="10">
    <source>
        <dbReference type="PROSITE" id="PS50850"/>
    </source>
</evidence>
<gene>
    <name evidence="11" type="ORF">ALC57_09282</name>
</gene>
<evidence type="ECO:0000256" key="3">
    <source>
        <dbReference type="ARBA" id="ARBA00022475"/>
    </source>
</evidence>
<feature type="transmembrane region" description="Helical" evidence="9">
    <location>
        <begin position="865"/>
        <end position="888"/>
    </location>
</feature>
<dbReference type="GO" id="GO:0022857">
    <property type="term" value="F:transmembrane transporter activity"/>
    <property type="evidence" value="ECO:0007669"/>
    <property type="project" value="InterPro"/>
</dbReference>
<dbReference type="PRINTS" id="PR00171">
    <property type="entry name" value="SUGRTRNSPORT"/>
</dbReference>
<feature type="transmembrane region" description="Helical" evidence="9">
    <location>
        <begin position="931"/>
        <end position="949"/>
    </location>
</feature>
<dbReference type="SUPFAM" id="SSF103473">
    <property type="entry name" value="MFS general substrate transporter"/>
    <property type="match status" value="2"/>
</dbReference>
<dbReference type="Pfam" id="PF00083">
    <property type="entry name" value="Sugar_tr"/>
    <property type="match status" value="2"/>
</dbReference>
<keyword evidence="3" id="KW-1003">Cell membrane</keyword>
<evidence type="ECO:0000256" key="4">
    <source>
        <dbReference type="ARBA" id="ARBA00022597"/>
    </source>
</evidence>
<name>A0A151J5S1_9HYME</name>
<keyword evidence="4" id="KW-0762">Sugar transport</keyword>
<dbReference type="InterPro" id="IPR020846">
    <property type="entry name" value="MFS_dom"/>
</dbReference>
<evidence type="ECO:0000256" key="7">
    <source>
        <dbReference type="ARBA" id="ARBA00023136"/>
    </source>
</evidence>
<feature type="transmembrane region" description="Helical" evidence="9">
    <location>
        <begin position="656"/>
        <end position="675"/>
    </location>
</feature>
<feature type="transmembrane region" description="Helical" evidence="9">
    <location>
        <begin position="290"/>
        <end position="314"/>
    </location>
</feature>
<feature type="transmembrane region" description="Helical" evidence="9">
    <location>
        <begin position="59"/>
        <end position="81"/>
    </location>
</feature>
<keyword evidence="7 9" id="KW-0472">Membrane</keyword>
<keyword evidence="6 9" id="KW-1133">Transmembrane helix</keyword>
<feature type="transmembrane region" description="Helical" evidence="9">
    <location>
        <begin position="831"/>
        <end position="853"/>
    </location>
</feature>
<feature type="transmembrane region" description="Helical" evidence="9">
    <location>
        <begin position="569"/>
        <end position="591"/>
    </location>
</feature>
<keyword evidence="12" id="KW-1185">Reference proteome</keyword>
<evidence type="ECO:0000256" key="8">
    <source>
        <dbReference type="ARBA" id="ARBA00023180"/>
    </source>
</evidence>
<feature type="transmembrane region" description="Helical" evidence="9">
    <location>
        <begin position="387"/>
        <end position="407"/>
    </location>
</feature>
<evidence type="ECO:0000313" key="11">
    <source>
        <dbReference type="EMBL" id="KYN18407.1"/>
    </source>
</evidence>
<evidence type="ECO:0000256" key="6">
    <source>
        <dbReference type="ARBA" id="ARBA00022989"/>
    </source>
</evidence>
<dbReference type="STRING" id="471704.A0A151J5S1"/>
<feature type="transmembrane region" description="Helical" evidence="9">
    <location>
        <begin position="147"/>
        <end position="168"/>
    </location>
</feature>
<dbReference type="EMBL" id="KQ979970">
    <property type="protein sequence ID" value="KYN18407.1"/>
    <property type="molecule type" value="Genomic_DNA"/>
</dbReference>
<dbReference type="GO" id="GO:0005886">
    <property type="term" value="C:plasma membrane"/>
    <property type="evidence" value="ECO:0007669"/>
    <property type="project" value="UniProtKB-SubCell"/>
</dbReference>
<feature type="transmembrane region" description="Helical" evidence="9">
    <location>
        <begin position="174"/>
        <end position="192"/>
    </location>
</feature>
<feature type="transmembrane region" description="Helical" evidence="9">
    <location>
        <begin position="624"/>
        <end position="644"/>
    </location>
</feature>
<dbReference type="PANTHER" id="PTHR48021:SF1">
    <property type="entry name" value="GH07001P-RELATED"/>
    <property type="match status" value="1"/>
</dbReference>
<feature type="transmembrane region" description="Helical" evidence="9">
    <location>
        <begin position="681"/>
        <end position="702"/>
    </location>
</feature>
<feature type="transmembrane region" description="Helical" evidence="9">
    <location>
        <begin position="18"/>
        <end position="39"/>
    </location>
</feature>
<dbReference type="PROSITE" id="PS00216">
    <property type="entry name" value="SUGAR_TRANSPORT_1"/>
    <property type="match status" value="2"/>
</dbReference>
<organism evidence="11 12">
    <name type="scientific">Trachymyrmex cornetzi</name>
    <dbReference type="NCBI Taxonomy" id="471704"/>
    <lineage>
        <taxon>Eukaryota</taxon>
        <taxon>Metazoa</taxon>
        <taxon>Ecdysozoa</taxon>
        <taxon>Arthropoda</taxon>
        <taxon>Hexapoda</taxon>
        <taxon>Insecta</taxon>
        <taxon>Pterygota</taxon>
        <taxon>Neoptera</taxon>
        <taxon>Endopterygota</taxon>
        <taxon>Hymenoptera</taxon>
        <taxon>Apocrita</taxon>
        <taxon>Aculeata</taxon>
        <taxon>Formicoidea</taxon>
        <taxon>Formicidae</taxon>
        <taxon>Myrmicinae</taxon>
        <taxon>Trachymyrmex</taxon>
    </lineage>
</organism>
<feature type="transmembrane region" description="Helical" evidence="9">
    <location>
        <begin position="257"/>
        <end position="278"/>
    </location>
</feature>
<protein>
    <submittedName>
        <fullName evidence="11">Facilitated trehalose transporter Tret1</fullName>
    </submittedName>
</protein>
<keyword evidence="2" id="KW-0813">Transport</keyword>
<proteinExistence type="predicted"/>
<feature type="transmembrane region" description="Helical" evidence="9">
    <location>
        <begin position="530"/>
        <end position="549"/>
    </location>
</feature>
<feature type="transmembrane region" description="Helical" evidence="9">
    <location>
        <begin position="112"/>
        <end position="135"/>
    </location>
</feature>
<evidence type="ECO:0000313" key="12">
    <source>
        <dbReference type="Proteomes" id="UP000078492"/>
    </source>
</evidence>
<feature type="domain" description="Major facilitator superfamily (MFS) profile" evidence="10">
    <location>
        <begin position="530"/>
        <end position="955"/>
    </location>
</feature>
<feature type="transmembrane region" description="Helical" evidence="9">
    <location>
        <begin position="800"/>
        <end position="824"/>
    </location>
</feature>
<dbReference type="InterPro" id="IPR050549">
    <property type="entry name" value="MFS_Trehalose_Transporter"/>
</dbReference>
<dbReference type="PANTHER" id="PTHR48021">
    <property type="match status" value="1"/>
</dbReference>